<name>B8A0I1_MAIZE</name>
<sequence>MHSPSSFSLAQVCSSRRPVFFLTVVSRELGQQPWPPPLLPHGSRLLLHAPSLAEHLQQPWPSFFSPLLSPARREHQGQRPLLPGFPCAVAEESMDVASPCSYACRELRPFLLDSARLPPPCAFPAPLPAGGQRPSSSSSRHGRAQQRRARPISLLHGRRPTAVLRSAAAPSPPQRRPSSSPHSQRRGHSSPWRPSPSPNQRPPCSPGRRCPFPCRCSTTRTTCLTECPIYAQPFFLLSHGAARRALHFFGCRQEKSAQQPSSSFSTSPSRVIALALAAQRTARRGARRVFAVFLRSPVVVVVHPEPRILRGEGKSFNARRWRSYAQIGITVVLTNAV</sequence>
<feature type="region of interest" description="Disordered" evidence="1">
    <location>
        <begin position="123"/>
        <end position="207"/>
    </location>
</feature>
<protein>
    <submittedName>
        <fullName evidence="2">Uncharacterized protein</fullName>
    </submittedName>
</protein>
<dbReference type="AlphaFoldDB" id="B8A0I1"/>
<reference evidence="2" key="1">
    <citation type="journal article" date="2009" name="PLoS Genet.">
        <title>Sequencing, mapping, and analysis of 27,455 maize full-length cDNAs.</title>
        <authorList>
            <person name="Soderlund C."/>
            <person name="Descour A."/>
            <person name="Kudrna D."/>
            <person name="Bomhoff M."/>
            <person name="Boyd L."/>
            <person name="Currie J."/>
            <person name="Angelova A."/>
            <person name="Collura K."/>
            <person name="Wissotski M."/>
            <person name="Ashley E."/>
            <person name="Morrow D."/>
            <person name="Fernandes J."/>
            <person name="Walbot V."/>
            <person name="Yu Y."/>
        </authorList>
    </citation>
    <scope>NUCLEOTIDE SEQUENCE</scope>
    <source>
        <strain evidence="2">B73</strain>
    </source>
</reference>
<organism evidence="2">
    <name type="scientific">Zea mays</name>
    <name type="common">Maize</name>
    <dbReference type="NCBI Taxonomy" id="4577"/>
    <lineage>
        <taxon>Eukaryota</taxon>
        <taxon>Viridiplantae</taxon>
        <taxon>Streptophyta</taxon>
        <taxon>Embryophyta</taxon>
        <taxon>Tracheophyta</taxon>
        <taxon>Spermatophyta</taxon>
        <taxon>Magnoliopsida</taxon>
        <taxon>Liliopsida</taxon>
        <taxon>Poales</taxon>
        <taxon>Poaceae</taxon>
        <taxon>PACMAD clade</taxon>
        <taxon>Panicoideae</taxon>
        <taxon>Andropogonodae</taxon>
        <taxon>Andropogoneae</taxon>
        <taxon>Tripsacinae</taxon>
        <taxon>Zea</taxon>
    </lineage>
</organism>
<feature type="compositionally biased region" description="Basic residues" evidence="1">
    <location>
        <begin position="140"/>
        <end position="150"/>
    </location>
</feature>
<dbReference type="EMBL" id="BT055073">
    <property type="protein sequence ID" value="ACL53680.1"/>
    <property type="molecule type" value="mRNA"/>
</dbReference>
<proteinExistence type="evidence at transcript level"/>
<evidence type="ECO:0000256" key="1">
    <source>
        <dbReference type="SAM" id="MobiDB-lite"/>
    </source>
</evidence>
<accession>B8A0I1</accession>
<evidence type="ECO:0000313" key="2">
    <source>
        <dbReference type="EMBL" id="ACL53680.1"/>
    </source>
</evidence>
<feature type="compositionally biased region" description="Pro residues" evidence="1">
    <location>
        <begin position="193"/>
        <end position="205"/>
    </location>
</feature>